<dbReference type="EMBL" id="CM026423">
    <property type="protein sequence ID" value="KAG0584181.1"/>
    <property type="molecule type" value="Genomic_DNA"/>
</dbReference>
<name>A0A8T0IMX0_CERPU</name>
<dbReference type="InterPro" id="IPR004146">
    <property type="entry name" value="DC1"/>
</dbReference>
<keyword evidence="4" id="KW-1185">Reference proteome</keyword>
<evidence type="ECO:0000256" key="1">
    <source>
        <dbReference type="ARBA" id="ARBA00022737"/>
    </source>
</evidence>
<keyword evidence="1" id="KW-0677">Repeat</keyword>
<dbReference type="Proteomes" id="UP000822688">
    <property type="component" value="Chromosome 3"/>
</dbReference>
<dbReference type="Pfam" id="PF03107">
    <property type="entry name" value="C1_2"/>
    <property type="match status" value="2"/>
</dbReference>
<reference evidence="3" key="1">
    <citation type="submission" date="2020-06" db="EMBL/GenBank/DDBJ databases">
        <title>WGS assembly of Ceratodon purpureus strain R40.</title>
        <authorList>
            <person name="Carey S.B."/>
            <person name="Jenkins J."/>
            <person name="Shu S."/>
            <person name="Lovell J.T."/>
            <person name="Sreedasyam A."/>
            <person name="Maumus F."/>
            <person name="Tiley G.P."/>
            <person name="Fernandez-Pozo N."/>
            <person name="Barry K."/>
            <person name="Chen C."/>
            <person name="Wang M."/>
            <person name="Lipzen A."/>
            <person name="Daum C."/>
            <person name="Saski C.A."/>
            <person name="Payton A.C."/>
            <person name="Mcbreen J.C."/>
            <person name="Conrad R.E."/>
            <person name="Kollar L.M."/>
            <person name="Olsson S."/>
            <person name="Huttunen S."/>
            <person name="Landis J.B."/>
            <person name="Wickett N.J."/>
            <person name="Johnson M.G."/>
            <person name="Rensing S.A."/>
            <person name="Grimwood J."/>
            <person name="Schmutz J."/>
            <person name="Mcdaniel S.F."/>
        </authorList>
    </citation>
    <scope>NUCLEOTIDE SEQUENCE</scope>
    <source>
        <strain evidence="3">R40</strain>
    </source>
</reference>
<organism evidence="3 4">
    <name type="scientific">Ceratodon purpureus</name>
    <name type="common">Fire moss</name>
    <name type="synonym">Dicranum purpureum</name>
    <dbReference type="NCBI Taxonomy" id="3225"/>
    <lineage>
        <taxon>Eukaryota</taxon>
        <taxon>Viridiplantae</taxon>
        <taxon>Streptophyta</taxon>
        <taxon>Embryophyta</taxon>
        <taxon>Bryophyta</taxon>
        <taxon>Bryophytina</taxon>
        <taxon>Bryopsida</taxon>
        <taxon>Dicranidae</taxon>
        <taxon>Pseudoditrichales</taxon>
        <taxon>Ditrichaceae</taxon>
        <taxon>Ceratodon</taxon>
    </lineage>
</organism>
<proteinExistence type="predicted"/>
<protein>
    <recommendedName>
        <fullName evidence="2">DC1 domain-containing protein</fullName>
    </recommendedName>
</protein>
<evidence type="ECO:0000313" key="4">
    <source>
        <dbReference type="Proteomes" id="UP000822688"/>
    </source>
</evidence>
<gene>
    <name evidence="3" type="ORF">KC19_3G191200</name>
</gene>
<comment type="caution">
    <text evidence="3">The sequence shown here is derived from an EMBL/GenBank/DDBJ whole genome shotgun (WGS) entry which is preliminary data.</text>
</comment>
<evidence type="ECO:0000259" key="2">
    <source>
        <dbReference type="Pfam" id="PF03107"/>
    </source>
</evidence>
<dbReference type="PANTHER" id="PTHR47841">
    <property type="entry name" value="DIACYLGLYCEROL KINASE THETA-LIKE-RELATED"/>
    <property type="match status" value="1"/>
</dbReference>
<evidence type="ECO:0000313" key="3">
    <source>
        <dbReference type="EMBL" id="KAG0584181.1"/>
    </source>
</evidence>
<feature type="domain" description="DC1" evidence="2">
    <location>
        <begin position="195"/>
        <end position="241"/>
    </location>
</feature>
<dbReference type="SUPFAM" id="SSF57889">
    <property type="entry name" value="Cysteine-rich domain"/>
    <property type="match status" value="1"/>
</dbReference>
<accession>A0A8T0IMX0</accession>
<sequence length="285" mass="31989">MAVQKVYMTYDSLPNVQLNISGGISDEAGAKLGDVSRRSHFEQDFNFRIDQDTDELVIRIAKKPGPARLGFTNVVMRIEGGLSEQPDGRVVFDGGVESGHGNGVSTFGLSFKISHEQEVLEEEEPEEKEVAFFDHSEHKLVLAPENVYKNSPGAYCDACMENLQMAKWVYKCPNAGCNYCVHAACAQFPRTIRHPSHPQHTVKLLKLSPTSARQCDACYTSISHGLHYHCAKCDFDAHPMCPKRPKTPKSDMEWYRSTHQGMTPQEYLAHTNQLLNLQCQKLMSL</sequence>
<feature type="domain" description="DC1" evidence="2">
    <location>
        <begin position="135"/>
        <end position="186"/>
    </location>
</feature>
<dbReference type="PANTHER" id="PTHR47841:SF7">
    <property type="entry name" value="CYSTEINE_HISTIDINE-RICH C1 DOMAIN PROTEIN"/>
    <property type="match status" value="1"/>
</dbReference>
<dbReference type="AlphaFoldDB" id="A0A8T0IMX0"/>
<dbReference type="InterPro" id="IPR046349">
    <property type="entry name" value="C1-like_sf"/>
</dbReference>